<dbReference type="EMBL" id="CANL01000030">
    <property type="protein sequence ID" value="CCM64323.1"/>
    <property type="molecule type" value="Genomic_DNA"/>
</dbReference>
<keyword evidence="3" id="KW-1185">Reference proteome</keyword>
<organism evidence="2 3">
    <name type="scientific">Candidatus Neomicrothrix parvicella RN1</name>
    <dbReference type="NCBI Taxonomy" id="1229780"/>
    <lineage>
        <taxon>Bacteria</taxon>
        <taxon>Bacillati</taxon>
        <taxon>Actinomycetota</taxon>
        <taxon>Acidimicrobiia</taxon>
        <taxon>Acidimicrobiales</taxon>
        <taxon>Microthrixaceae</taxon>
        <taxon>Candidatus Neomicrothrix</taxon>
    </lineage>
</organism>
<reference evidence="2 3" key="1">
    <citation type="journal article" date="2013" name="ISME J.">
        <title>Metabolic model for the filamentous 'Candidatus Microthrix parvicella' based on genomic and metagenomic analyses.</title>
        <authorList>
            <person name="Jon McIlroy S."/>
            <person name="Kristiansen R."/>
            <person name="Albertsen M."/>
            <person name="Michael Karst S."/>
            <person name="Rossetti S."/>
            <person name="Lund Nielsen J."/>
            <person name="Tandoi V."/>
            <person name="James Seviour R."/>
            <person name="Nielsen P.H."/>
        </authorList>
    </citation>
    <scope>NUCLEOTIDE SEQUENCE [LARGE SCALE GENOMIC DNA]</scope>
    <source>
        <strain evidence="2 3">RN1</strain>
    </source>
</reference>
<protein>
    <submittedName>
        <fullName evidence="2">Uncharacterized protein</fullName>
    </submittedName>
</protein>
<evidence type="ECO:0000256" key="1">
    <source>
        <dbReference type="SAM" id="MobiDB-lite"/>
    </source>
</evidence>
<feature type="compositionally biased region" description="Polar residues" evidence="1">
    <location>
        <begin position="118"/>
        <end position="144"/>
    </location>
</feature>
<dbReference type="HOGENOM" id="CLU_1792956_0_0_11"/>
<dbReference type="STRING" id="1229780.BN381_360025"/>
<dbReference type="Proteomes" id="UP000018291">
    <property type="component" value="Unassembled WGS sequence"/>
</dbReference>
<feature type="compositionally biased region" description="Basic and acidic residues" evidence="1">
    <location>
        <begin position="100"/>
        <end position="111"/>
    </location>
</feature>
<feature type="compositionally biased region" description="Polar residues" evidence="1">
    <location>
        <begin position="73"/>
        <end position="86"/>
    </location>
</feature>
<evidence type="ECO:0000313" key="2">
    <source>
        <dbReference type="EMBL" id="CCM64323.1"/>
    </source>
</evidence>
<dbReference type="AlphaFoldDB" id="R4Z0U9"/>
<gene>
    <name evidence="2" type="ORF">BN381_360025</name>
</gene>
<comment type="caution">
    <text evidence="2">The sequence shown here is derived from an EMBL/GenBank/DDBJ whole genome shotgun (WGS) entry which is preliminary data.</text>
</comment>
<proteinExistence type="predicted"/>
<sequence>MLAAHTDDLGHGKWRLLTITAFELLVPPAGLNKQQRRQIDRMRRDWDDAVSDVVAPIERSRPEVLLRRGADEATTSASMPWQTKSWSILPPLPASQGDAEDGHHWGRERPGSPKSACLQPTTRRLSGRQSPGVSRSASFSVVRP</sequence>
<accession>R4Z0U9</accession>
<feature type="region of interest" description="Disordered" evidence="1">
    <location>
        <begin position="66"/>
        <end position="144"/>
    </location>
</feature>
<evidence type="ECO:0000313" key="3">
    <source>
        <dbReference type="Proteomes" id="UP000018291"/>
    </source>
</evidence>
<name>R4Z0U9_9ACTN</name>